<feature type="region of interest" description="Disordered" evidence="1">
    <location>
        <begin position="1"/>
        <end position="155"/>
    </location>
</feature>
<dbReference type="EMBL" id="SDEE01000227">
    <property type="protein sequence ID" value="RXW19000.1"/>
    <property type="molecule type" value="Genomic_DNA"/>
</dbReference>
<reference evidence="2 3" key="1">
    <citation type="submission" date="2019-01" db="EMBL/GenBank/DDBJ databases">
        <title>Draft genome sequence of Psathyrella aberdarensis IHI B618.</title>
        <authorList>
            <person name="Buettner E."/>
            <person name="Kellner H."/>
        </authorList>
    </citation>
    <scope>NUCLEOTIDE SEQUENCE [LARGE SCALE GENOMIC DNA]</scope>
    <source>
        <strain evidence="2 3">IHI B618</strain>
    </source>
</reference>
<feature type="compositionally biased region" description="Polar residues" evidence="1">
    <location>
        <begin position="1"/>
        <end position="19"/>
    </location>
</feature>
<accession>A0A4Q2DGM1</accession>
<dbReference type="OrthoDB" id="3256015at2759"/>
<proteinExistence type="predicted"/>
<evidence type="ECO:0000313" key="3">
    <source>
        <dbReference type="Proteomes" id="UP000290288"/>
    </source>
</evidence>
<keyword evidence="3" id="KW-1185">Reference proteome</keyword>
<dbReference type="AlphaFoldDB" id="A0A4Q2DGM1"/>
<feature type="compositionally biased region" description="Basic and acidic residues" evidence="1">
    <location>
        <begin position="129"/>
        <end position="141"/>
    </location>
</feature>
<feature type="compositionally biased region" description="Basic and acidic residues" evidence="1">
    <location>
        <begin position="64"/>
        <end position="78"/>
    </location>
</feature>
<protein>
    <submittedName>
        <fullName evidence="2">Uncharacterized protein</fullName>
    </submittedName>
</protein>
<feature type="compositionally biased region" description="Basic and acidic residues" evidence="1">
    <location>
        <begin position="38"/>
        <end position="47"/>
    </location>
</feature>
<comment type="caution">
    <text evidence="2">The sequence shown here is derived from an EMBL/GenBank/DDBJ whole genome shotgun (WGS) entry which is preliminary data.</text>
</comment>
<organism evidence="2 3">
    <name type="scientific">Candolleomyces aberdarensis</name>
    <dbReference type="NCBI Taxonomy" id="2316362"/>
    <lineage>
        <taxon>Eukaryota</taxon>
        <taxon>Fungi</taxon>
        <taxon>Dikarya</taxon>
        <taxon>Basidiomycota</taxon>
        <taxon>Agaricomycotina</taxon>
        <taxon>Agaricomycetes</taxon>
        <taxon>Agaricomycetidae</taxon>
        <taxon>Agaricales</taxon>
        <taxon>Agaricineae</taxon>
        <taxon>Psathyrellaceae</taxon>
        <taxon>Candolleomyces</taxon>
    </lineage>
</organism>
<evidence type="ECO:0000313" key="2">
    <source>
        <dbReference type="EMBL" id="RXW19000.1"/>
    </source>
</evidence>
<dbReference type="Proteomes" id="UP000290288">
    <property type="component" value="Unassembled WGS sequence"/>
</dbReference>
<sequence>MAPKSSNSTTAVPLPQTLQERPPAAPQPAPACQTSAQVKKDKEEQKAKKQNQVKAQQLAIMHAAETENRLLAKERTDDENADNPDASRSKPVPRRVMRPRPLPQQSATQEDGMDVDEVNSVGSGYEEPSECKSDEPDKVPSDDDEFKPERHRKKGEVRQLINELKQYGTVDLKPIMNAKNVTEGPSDNVDADIPGGISDDKAAEFTERSKIPATEKPARFDFVKKHASAAAVVVASASPQTHAQVTDTTLVPTFIKPLTANAILVQCQKKADIKTTNIPKDIPQFNEVFPHRKPTLSDDPTTMEIVLELTSSAVATFRNKFANQALKTLENVILSAIPTVLGVDWAMAWGQWVRWALSGEEHCRVFFYQEYKEVDVDDDANAHCATPTDPQQEKEVRIRRIGLFQSIIILSTLAVYYTSISTLPAENQCRNFPIGALILAIQAIECANGHWDSMRPGGVVRIIKGIDHLKDPKKMKNNIMAAAVAEAKLCCQYTTLPAINDDSVHQDSGPEFDLINDEM</sequence>
<name>A0A4Q2DGM1_9AGAR</name>
<gene>
    <name evidence="2" type="ORF">EST38_g6844</name>
</gene>
<evidence type="ECO:0000256" key="1">
    <source>
        <dbReference type="SAM" id="MobiDB-lite"/>
    </source>
</evidence>